<protein>
    <submittedName>
        <fullName evidence="1">Uncharacterized protein</fullName>
    </submittedName>
</protein>
<name>G0EGK0_PYRF1</name>
<dbReference type="HOGENOM" id="CLU_217076_0_0_2"/>
<keyword evidence="2" id="KW-1185">Reference proteome</keyword>
<dbReference type="EMBL" id="CP002838">
    <property type="protein sequence ID" value="AEM38374.1"/>
    <property type="molecule type" value="Genomic_DNA"/>
</dbReference>
<accession>G0EGK0</accession>
<gene>
    <name evidence="1" type="ordered locus">Pyrfu_0503</name>
</gene>
<dbReference type="InParanoid" id="G0EGK0"/>
<evidence type="ECO:0000313" key="2">
    <source>
        <dbReference type="Proteomes" id="UP000001037"/>
    </source>
</evidence>
<sequence length="40" mass="4283">MGFNGALAGRSSGSTGFISREKLKYEFTAVLCYSQPVIVP</sequence>
<reference evidence="1 2" key="1">
    <citation type="journal article" date="2011" name="Stand. Genomic Sci.">
        <title>Complete genome sequence of the hyperthermophilic chemolithoautotroph Pyrolobus fumarii type strain (1A).</title>
        <authorList>
            <person name="Anderson I."/>
            <person name="Goker M."/>
            <person name="Nolan M."/>
            <person name="Lucas S."/>
            <person name="Hammon N."/>
            <person name="Deshpande S."/>
            <person name="Cheng J.F."/>
            <person name="Tapia R."/>
            <person name="Han C."/>
            <person name="Goodwin L."/>
            <person name="Pitluck S."/>
            <person name="Huntemann M."/>
            <person name="Liolios K."/>
            <person name="Ivanova N."/>
            <person name="Pagani I."/>
            <person name="Mavromatis K."/>
            <person name="Ovchinikova G."/>
            <person name="Pati A."/>
            <person name="Chen A."/>
            <person name="Palaniappan K."/>
            <person name="Land M."/>
            <person name="Hauser L."/>
            <person name="Brambilla E.M."/>
            <person name="Huber H."/>
            <person name="Yasawong M."/>
            <person name="Rohde M."/>
            <person name="Spring S."/>
            <person name="Abt B."/>
            <person name="Sikorski J."/>
            <person name="Wirth R."/>
            <person name="Detter J.C."/>
            <person name="Woyke T."/>
            <person name="Bristow J."/>
            <person name="Eisen J.A."/>
            <person name="Markowitz V."/>
            <person name="Hugenholtz P."/>
            <person name="Kyrpides N.C."/>
            <person name="Klenk H.P."/>
            <person name="Lapidus A."/>
        </authorList>
    </citation>
    <scope>NUCLEOTIDE SEQUENCE [LARGE SCALE GENOMIC DNA]</scope>
    <source>
        <strain evidence="2">DSM 11204 / 1A</strain>
    </source>
</reference>
<dbReference type="KEGG" id="pfm:Pyrfu_0503"/>
<dbReference type="Proteomes" id="UP000001037">
    <property type="component" value="Chromosome"/>
</dbReference>
<dbReference type="AlphaFoldDB" id="G0EGK0"/>
<organism evidence="1 2">
    <name type="scientific">Pyrolobus fumarii (strain DSM 11204 / 1A)</name>
    <dbReference type="NCBI Taxonomy" id="694429"/>
    <lineage>
        <taxon>Archaea</taxon>
        <taxon>Thermoproteota</taxon>
        <taxon>Thermoprotei</taxon>
        <taxon>Desulfurococcales</taxon>
        <taxon>Pyrodictiaceae</taxon>
        <taxon>Pyrolobus</taxon>
    </lineage>
</organism>
<evidence type="ECO:0000313" key="1">
    <source>
        <dbReference type="EMBL" id="AEM38374.1"/>
    </source>
</evidence>
<proteinExistence type="predicted"/>